<dbReference type="InterPro" id="IPR045711">
    <property type="entry name" value="GH123-like_N"/>
</dbReference>
<dbReference type="OrthoDB" id="601823at2"/>
<gene>
    <name evidence="2" type="ORF">D1614_02700</name>
</gene>
<comment type="caution">
    <text evidence="2">The sequence shown here is derived from an EMBL/GenBank/DDBJ whole genome shotgun (WGS) entry which is preliminary data.</text>
</comment>
<organism evidence="2 3">
    <name type="scientific">Maribellus luteus</name>
    <dbReference type="NCBI Taxonomy" id="2305463"/>
    <lineage>
        <taxon>Bacteria</taxon>
        <taxon>Pseudomonadati</taxon>
        <taxon>Bacteroidota</taxon>
        <taxon>Bacteroidia</taxon>
        <taxon>Marinilabiliales</taxon>
        <taxon>Prolixibacteraceae</taxon>
        <taxon>Maribellus</taxon>
    </lineage>
</organism>
<dbReference type="RefSeq" id="WP_119436317.1">
    <property type="nucleotide sequence ID" value="NZ_QWGR01000001.1"/>
</dbReference>
<protein>
    <recommendedName>
        <fullName evidence="1">Glycoside hydrolase 123-like N-terminal domain-containing protein</fullName>
    </recommendedName>
</protein>
<accession>A0A399T4W0</accession>
<dbReference type="EMBL" id="QWGR01000001">
    <property type="protein sequence ID" value="RIJ50848.1"/>
    <property type="molecule type" value="Genomic_DNA"/>
</dbReference>
<dbReference type="Pfam" id="PF19543">
    <property type="entry name" value="GH123_N"/>
    <property type="match status" value="1"/>
</dbReference>
<evidence type="ECO:0000259" key="1">
    <source>
        <dbReference type="Pfam" id="PF19543"/>
    </source>
</evidence>
<dbReference type="AlphaFoldDB" id="A0A399T4W0"/>
<evidence type="ECO:0000313" key="3">
    <source>
        <dbReference type="Proteomes" id="UP000265926"/>
    </source>
</evidence>
<proteinExistence type="predicted"/>
<sequence length="985" mass="113325">MKQRISTSPNWAFFLIFLSIACQPEENKFYSVPDTPWEESLGNHRAVLQVEESAEAALIDIDWRRHDRDPADRRFTIIHESGDTIENIHRIAVDNERCKLAFGPLNKPGKYFFYYLPYLVQENYGFYNKGYLKPEAKPAADWEHKLDVAKLLKAKLVDFQSRTEFDSFYPMEVIALKSEKDSILNRYPQDFLIFPEDRLFPIRMLDEIPQKWIESGPSTVFKGEALKNEYYAFQLGVFAARKDLQDLKIEFSGLQKGDSEITADKLTCFNTGGIGPYGDPFVKRVDLAQGKVQPLWIGVDISKDIPAGTYTGTATIWAEDTEKQTVQLSLKIGNEVLADRGDSEAWRHSRLRWLNSTLGIDDEPTKDYQPISVLGEQTYGFTGKTLQMSESGFPRSLKVKETEILNRPISFVVETQKGAENFSAPQNVQLQKNSPEVMIGSWESISENIKIEGVGTIESDGFINYKLKLKALKDVKAKDIRLEIPFKSEVPKYMMGMDLPGTTVPQKHTAKWKGPHDSFWVGNEHAGIWCELRGGEYHGPMLNLFKPDFPESWYNENKGGFEIKSLNGEVKVQVFSGSRKLPKGEEIEFEWSMLLTPVKDINYKSQFTDRYYHNGGNPTPSYEDLESGVKIVNLHHANNYNPHINYPFVAVDSMKWFVDKMHEKNQKVKIYYTIRELTNYTSEIWALRSLGNEILGNGSGGGYPWLREHLVYGYRPQWYQWFADKSADASVVNSPGDSRWYNYYIEGLKWLIENVDIDGLYLDDVSYDRRTVKRIRKVLDNTKPGCMLDLHSNTGFSKGPATQYAEFFPYIDKLWFGESFRYDEMSPENWLVEVSGIPFGLMGDMLHRGGNRWLGMLYGMTVRHPWMTDGVICDPRPIWKIWDEFQIQDAEMIGFWEDSCPVKTSHPDVKATVYKKEGKTLISIGNFFDSQKTISLKINFEELGLNPEKVKLIAPEVQDFQTAKEWNIGKKITVDARKGWLIYLK</sequence>
<reference evidence="2 3" key="1">
    <citation type="submission" date="2018-08" db="EMBL/GenBank/DDBJ databases">
        <title>Pallidiluteibacterium maritimus gen. nov., sp. nov., isolated from coastal sediment.</title>
        <authorList>
            <person name="Zhou L.Y."/>
        </authorList>
    </citation>
    <scope>NUCLEOTIDE SEQUENCE [LARGE SCALE GENOMIC DNA]</scope>
    <source>
        <strain evidence="2 3">XSD2</strain>
    </source>
</reference>
<name>A0A399T4W0_9BACT</name>
<dbReference type="Proteomes" id="UP000265926">
    <property type="component" value="Unassembled WGS sequence"/>
</dbReference>
<feature type="domain" description="Glycoside hydrolase 123-like N-terminal" evidence="1">
    <location>
        <begin position="37"/>
        <end position="985"/>
    </location>
</feature>
<evidence type="ECO:0000313" key="2">
    <source>
        <dbReference type="EMBL" id="RIJ50848.1"/>
    </source>
</evidence>
<dbReference type="PROSITE" id="PS51257">
    <property type="entry name" value="PROKAR_LIPOPROTEIN"/>
    <property type="match status" value="1"/>
</dbReference>
<keyword evidence="3" id="KW-1185">Reference proteome</keyword>